<name>A0A9W8IVL9_9AGAR</name>
<dbReference type="AlphaFoldDB" id="A0A9W8IVL9"/>
<evidence type="ECO:0000256" key="1">
    <source>
        <dbReference type="SAM" id="MobiDB-lite"/>
    </source>
</evidence>
<feature type="region of interest" description="Disordered" evidence="1">
    <location>
        <begin position="18"/>
        <end position="127"/>
    </location>
</feature>
<feature type="compositionally biased region" description="Low complexity" evidence="1">
    <location>
        <begin position="49"/>
        <end position="65"/>
    </location>
</feature>
<reference evidence="2" key="1">
    <citation type="submission" date="2022-06" db="EMBL/GenBank/DDBJ databases">
        <title>Genome Sequence of Candolleomyces eurysporus.</title>
        <authorList>
            <person name="Buettner E."/>
        </authorList>
    </citation>
    <scope>NUCLEOTIDE SEQUENCE</scope>
    <source>
        <strain evidence="2">VTCC 930004</strain>
    </source>
</reference>
<keyword evidence="3" id="KW-1185">Reference proteome</keyword>
<proteinExistence type="predicted"/>
<feature type="region of interest" description="Disordered" evidence="1">
    <location>
        <begin position="201"/>
        <end position="232"/>
    </location>
</feature>
<evidence type="ECO:0000313" key="2">
    <source>
        <dbReference type="EMBL" id="KAJ2923652.1"/>
    </source>
</evidence>
<gene>
    <name evidence="2" type="ORF">H1R20_g13442</name>
</gene>
<feature type="non-terminal residue" evidence="2">
    <location>
        <position position="294"/>
    </location>
</feature>
<accession>A0A9W8IVL9</accession>
<feature type="compositionally biased region" description="Polar residues" evidence="1">
    <location>
        <begin position="91"/>
        <end position="107"/>
    </location>
</feature>
<dbReference type="EMBL" id="JANBPK010001301">
    <property type="protein sequence ID" value="KAJ2923652.1"/>
    <property type="molecule type" value="Genomic_DNA"/>
</dbReference>
<evidence type="ECO:0000313" key="3">
    <source>
        <dbReference type="Proteomes" id="UP001140091"/>
    </source>
</evidence>
<comment type="caution">
    <text evidence="2">The sequence shown here is derived from an EMBL/GenBank/DDBJ whole genome shotgun (WGS) entry which is preliminary data.</text>
</comment>
<dbReference type="Proteomes" id="UP001140091">
    <property type="component" value="Unassembled WGS sequence"/>
</dbReference>
<organism evidence="2 3">
    <name type="scientific">Candolleomyces eurysporus</name>
    <dbReference type="NCBI Taxonomy" id="2828524"/>
    <lineage>
        <taxon>Eukaryota</taxon>
        <taxon>Fungi</taxon>
        <taxon>Dikarya</taxon>
        <taxon>Basidiomycota</taxon>
        <taxon>Agaricomycotina</taxon>
        <taxon>Agaricomycetes</taxon>
        <taxon>Agaricomycetidae</taxon>
        <taxon>Agaricales</taxon>
        <taxon>Agaricineae</taxon>
        <taxon>Psathyrellaceae</taxon>
        <taxon>Candolleomyces</taxon>
    </lineage>
</organism>
<protein>
    <submittedName>
        <fullName evidence="2">Uncharacterized protein</fullName>
    </submittedName>
</protein>
<sequence length="294" mass="32189">MQSRPQSAARSRYTLVLPAADWNNPASSKDQLGLPVFSPEPTPLHPQYSLGGAASSISAPAAQWSHGAAPEWTDSALVPPGNWALDDVSMSGPQSGAQSRESTTAPSDTRGAHESAHESGAPRAKGLASFSPADITEALDVAAQWFNACVPPREDDTSAWESVRSMQTSINRMVSNIRRTDWNHAISMANNEDANQTIRHHIRPSQPSRKGKERTAPPLQLPPSSPMRDDPAMGDLEYGGCLACRRDNCEVTSGRCPFWDHRFDRDWITAKYAEVRRFQQHGRRALNTLTTSHV</sequence>